<reference evidence="2" key="2">
    <citation type="journal article" date="2023" name="IMA Fungus">
        <title>Comparative genomic study of the Penicillium genus elucidates a diverse pangenome and 15 lateral gene transfer events.</title>
        <authorList>
            <person name="Petersen C."/>
            <person name="Sorensen T."/>
            <person name="Nielsen M.R."/>
            <person name="Sondergaard T.E."/>
            <person name="Sorensen J.L."/>
            <person name="Fitzpatrick D.A."/>
            <person name="Frisvad J.C."/>
            <person name="Nielsen K.L."/>
        </authorList>
    </citation>
    <scope>NUCLEOTIDE SEQUENCE</scope>
    <source>
        <strain evidence="2">IBT 30069</strain>
    </source>
</reference>
<feature type="compositionally biased region" description="Low complexity" evidence="1">
    <location>
        <begin position="1"/>
        <end position="10"/>
    </location>
</feature>
<accession>A0A9W9GBA2</accession>
<name>A0A9W9GBA2_9EURO</name>
<dbReference type="AlphaFoldDB" id="A0A9W9GBA2"/>
<organism evidence="2 3">
    <name type="scientific">Penicillium angulare</name>
    <dbReference type="NCBI Taxonomy" id="116970"/>
    <lineage>
        <taxon>Eukaryota</taxon>
        <taxon>Fungi</taxon>
        <taxon>Dikarya</taxon>
        <taxon>Ascomycota</taxon>
        <taxon>Pezizomycotina</taxon>
        <taxon>Eurotiomycetes</taxon>
        <taxon>Eurotiomycetidae</taxon>
        <taxon>Eurotiales</taxon>
        <taxon>Aspergillaceae</taxon>
        <taxon>Penicillium</taxon>
    </lineage>
</organism>
<protein>
    <submittedName>
        <fullName evidence="2">Uncharacterized protein</fullName>
    </submittedName>
</protein>
<sequence>MDKLQGLASKLGGGSSSGSKQTSSSGNEDYVDKFVDSAETKFGGGKIDPHSQKVRDANEKATDFARGKFETATGKKVPEKFSN</sequence>
<dbReference type="EMBL" id="JAPQKH010000001">
    <property type="protein sequence ID" value="KAJ5115694.1"/>
    <property type="molecule type" value="Genomic_DNA"/>
</dbReference>
<keyword evidence="3" id="KW-1185">Reference proteome</keyword>
<feature type="compositionally biased region" description="Low complexity" evidence="1">
    <location>
        <begin position="17"/>
        <end position="26"/>
    </location>
</feature>
<gene>
    <name evidence="2" type="ORF">N7456_000042</name>
</gene>
<proteinExistence type="predicted"/>
<reference evidence="2" key="1">
    <citation type="submission" date="2022-11" db="EMBL/GenBank/DDBJ databases">
        <authorList>
            <person name="Petersen C."/>
        </authorList>
    </citation>
    <scope>NUCLEOTIDE SEQUENCE</scope>
    <source>
        <strain evidence="2">IBT 30069</strain>
    </source>
</reference>
<feature type="region of interest" description="Disordered" evidence="1">
    <location>
        <begin position="1"/>
        <end position="32"/>
    </location>
</feature>
<evidence type="ECO:0000313" key="2">
    <source>
        <dbReference type="EMBL" id="KAJ5115694.1"/>
    </source>
</evidence>
<comment type="caution">
    <text evidence="2">The sequence shown here is derived from an EMBL/GenBank/DDBJ whole genome shotgun (WGS) entry which is preliminary data.</text>
</comment>
<evidence type="ECO:0000313" key="3">
    <source>
        <dbReference type="Proteomes" id="UP001149165"/>
    </source>
</evidence>
<dbReference type="Proteomes" id="UP001149165">
    <property type="component" value="Unassembled WGS sequence"/>
</dbReference>
<evidence type="ECO:0000256" key="1">
    <source>
        <dbReference type="SAM" id="MobiDB-lite"/>
    </source>
</evidence>
<dbReference type="OrthoDB" id="3050608at2759"/>